<feature type="non-terminal residue" evidence="4">
    <location>
        <position position="1"/>
    </location>
</feature>
<dbReference type="EMBL" id="KM463898">
    <property type="protein sequence ID" value="AIT39235.1"/>
    <property type="molecule type" value="mRNA"/>
</dbReference>
<dbReference type="AlphaFoldDB" id="A0A0A0QU86"/>
<dbReference type="CDD" id="cd23572">
    <property type="entry name" value="TFP_LU_ECD_PINLYP_rpt2"/>
    <property type="match status" value="1"/>
</dbReference>
<proteinExistence type="evidence at transcript level"/>
<evidence type="ECO:0000313" key="4">
    <source>
        <dbReference type="EMBL" id="AIT39235.1"/>
    </source>
</evidence>
<dbReference type="InterPro" id="IPR050918">
    <property type="entry name" value="CNF-like_PLA2_Inhibitor"/>
</dbReference>
<accession>A0A0A0QU86</accession>
<dbReference type="PANTHER" id="PTHR20914:SF25">
    <property type="entry name" value="PHOSPHOLIPASE A2 INHIBITOR AND LY6_PLAUR DOMAIN-CONTAINING PROTEIN"/>
    <property type="match status" value="1"/>
</dbReference>
<reference evidence="4" key="1">
    <citation type="journal article" date="2014" name="Mol. Biol. Evol.">
        <title>Origin and Diversification of a Salamander Sex Pheromone System.</title>
        <authorList>
            <person name="Janssenswillen S."/>
            <person name="Vandebergh W."/>
            <person name="Treer D."/>
            <person name="Willaert B."/>
            <person name="Maex M."/>
            <person name="Van Bocxlaer I."/>
            <person name="Bossuyt F."/>
        </authorList>
    </citation>
    <scope>NUCLEOTIDE SEQUENCE</scope>
    <source>
        <tissue evidence="4">Cloaca</tissue>
    </source>
</reference>
<evidence type="ECO:0000256" key="2">
    <source>
        <dbReference type="ARBA" id="ARBA00022525"/>
    </source>
</evidence>
<keyword evidence="2" id="KW-0964">Secreted</keyword>
<dbReference type="InterPro" id="IPR045860">
    <property type="entry name" value="Snake_toxin-like_sf"/>
</dbReference>
<feature type="non-terminal residue" evidence="4">
    <location>
        <position position="229"/>
    </location>
</feature>
<organism evidence="4">
    <name type="scientific">Notophthalmus viridescens</name>
    <name type="common">Eastern newt</name>
    <name type="synonym">Triturus viridescens</name>
    <dbReference type="NCBI Taxonomy" id="8316"/>
    <lineage>
        <taxon>Eukaryota</taxon>
        <taxon>Metazoa</taxon>
        <taxon>Chordata</taxon>
        <taxon>Craniata</taxon>
        <taxon>Vertebrata</taxon>
        <taxon>Euteleostomi</taxon>
        <taxon>Amphibia</taxon>
        <taxon>Batrachia</taxon>
        <taxon>Caudata</taxon>
        <taxon>Salamandroidea</taxon>
        <taxon>Salamandridae</taxon>
        <taxon>Pleurodelinae</taxon>
        <taxon>Notophthalmus</taxon>
    </lineage>
</organism>
<sequence>QTVKSCQTAISDLTFGRSGQRPGWLLGDQHIVGRGDAKRRSGQRPGRLLGDKHIVGRGNAKQKPHSMGKKSRKPSRATLVQSRAWRSLEKKNEGLDPIYNVFKSCSNVGAKTILYRAAFKEATYQQRVEVCQTNGCNKGPLQFPPKNTTLNGVKCPTCLVFGDLSCEATEVLECVGEMTNCIYIAGTFRATAAPLMQVAYRGCTSAKFAEQVPIGPADKVQDVVTLIVS</sequence>
<dbReference type="GO" id="GO:0005576">
    <property type="term" value="C:extracellular region"/>
    <property type="evidence" value="ECO:0007669"/>
    <property type="project" value="UniProtKB-SubCell"/>
</dbReference>
<name>A0A0A0QU86_NOTVI</name>
<dbReference type="PANTHER" id="PTHR20914">
    <property type="entry name" value="LY6/PLAUR DOMAIN-CONTAINING PROTEIN 8"/>
    <property type="match status" value="1"/>
</dbReference>
<dbReference type="Gene3D" id="2.10.60.10">
    <property type="entry name" value="CD59"/>
    <property type="match status" value="1"/>
</dbReference>
<gene>
    <name evidence="4" type="primary">Cloa_31</name>
</gene>
<feature type="region of interest" description="Disordered" evidence="3">
    <location>
        <begin position="34"/>
        <end position="81"/>
    </location>
</feature>
<comment type="subcellular location">
    <subcellularLocation>
        <location evidence="1">Secreted</location>
    </subcellularLocation>
</comment>
<evidence type="ECO:0000256" key="3">
    <source>
        <dbReference type="SAM" id="MobiDB-lite"/>
    </source>
</evidence>
<feature type="compositionally biased region" description="Basic residues" evidence="3">
    <location>
        <begin position="60"/>
        <end position="75"/>
    </location>
</feature>
<protein>
    <submittedName>
        <fullName evidence="4">Sodefrin-like factor alpha isoform 29</fullName>
    </submittedName>
</protein>
<evidence type="ECO:0000256" key="1">
    <source>
        <dbReference type="ARBA" id="ARBA00004613"/>
    </source>
</evidence>
<dbReference type="SUPFAM" id="SSF57302">
    <property type="entry name" value="Snake toxin-like"/>
    <property type="match status" value="1"/>
</dbReference>